<feature type="transmembrane region" description="Helical" evidence="1">
    <location>
        <begin position="34"/>
        <end position="57"/>
    </location>
</feature>
<dbReference type="eggNOG" id="ENOG502RM6G">
    <property type="taxonomic scope" value="Eukaryota"/>
</dbReference>
<dbReference type="KEGG" id="ztr:MYCGRDRAFT_93870"/>
<evidence type="ECO:0000256" key="1">
    <source>
        <dbReference type="SAM" id="Phobius"/>
    </source>
</evidence>
<evidence type="ECO:0000313" key="2">
    <source>
        <dbReference type="EMBL" id="EGP86461.1"/>
    </source>
</evidence>
<evidence type="ECO:0000313" key="3">
    <source>
        <dbReference type="Proteomes" id="UP000008062"/>
    </source>
</evidence>
<dbReference type="RefSeq" id="XP_003851485.1">
    <property type="nucleotide sequence ID" value="XM_003851437.1"/>
</dbReference>
<keyword evidence="1" id="KW-1133">Transmembrane helix</keyword>
<reference evidence="2 3" key="1">
    <citation type="journal article" date="2011" name="PLoS Genet.">
        <title>Finished genome of the fungal wheat pathogen Mycosphaerella graminicola reveals dispensome structure, chromosome plasticity, and stealth pathogenesis.</title>
        <authorList>
            <person name="Goodwin S.B."/>
            <person name="Ben M'barek S."/>
            <person name="Dhillon B."/>
            <person name="Wittenberg A.H.J."/>
            <person name="Crane C.F."/>
            <person name="Hane J.K."/>
            <person name="Foster A.J."/>
            <person name="Van der Lee T.A.J."/>
            <person name="Grimwood J."/>
            <person name="Aerts A."/>
            <person name="Antoniw J."/>
            <person name="Bailey A."/>
            <person name="Bluhm B."/>
            <person name="Bowler J."/>
            <person name="Bristow J."/>
            <person name="van der Burgt A."/>
            <person name="Canto-Canche B."/>
            <person name="Churchill A.C.L."/>
            <person name="Conde-Ferraez L."/>
            <person name="Cools H.J."/>
            <person name="Coutinho P.M."/>
            <person name="Csukai M."/>
            <person name="Dehal P."/>
            <person name="De Wit P."/>
            <person name="Donzelli B."/>
            <person name="van de Geest H.C."/>
            <person name="van Ham R.C.H.J."/>
            <person name="Hammond-Kosack K.E."/>
            <person name="Henrissat B."/>
            <person name="Kilian A."/>
            <person name="Kobayashi A.K."/>
            <person name="Koopmann E."/>
            <person name="Kourmpetis Y."/>
            <person name="Kuzniar A."/>
            <person name="Lindquist E."/>
            <person name="Lombard V."/>
            <person name="Maliepaard C."/>
            <person name="Martins N."/>
            <person name="Mehrabi R."/>
            <person name="Nap J.P.H."/>
            <person name="Ponomarenko A."/>
            <person name="Rudd J.J."/>
            <person name="Salamov A."/>
            <person name="Schmutz J."/>
            <person name="Schouten H.J."/>
            <person name="Shapiro H."/>
            <person name="Stergiopoulos I."/>
            <person name="Torriani S.F.F."/>
            <person name="Tu H."/>
            <person name="de Vries R.P."/>
            <person name="Waalwijk C."/>
            <person name="Ware S.B."/>
            <person name="Wiebenga A."/>
            <person name="Zwiers L.-H."/>
            <person name="Oliver R.P."/>
            <person name="Grigoriev I.V."/>
            <person name="Kema G.H.J."/>
        </authorList>
    </citation>
    <scope>NUCLEOTIDE SEQUENCE [LARGE SCALE GENOMIC DNA]</scope>
    <source>
        <strain evidence="3">CBS 115943 / IPO323</strain>
    </source>
</reference>
<dbReference type="OMA" id="HENPEMG"/>
<dbReference type="EMBL" id="CM001201">
    <property type="protein sequence ID" value="EGP86461.1"/>
    <property type="molecule type" value="Genomic_DNA"/>
</dbReference>
<keyword evidence="3" id="KW-1185">Reference proteome</keyword>
<dbReference type="Proteomes" id="UP000008062">
    <property type="component" value="Chromosome 6"/>
</dbReference>
<dbReference type="HOGENOM" id="CLU_1344193_0_0_1"/>
<dbReference type="GeneID" id="13401544"/>
<gene>
    <name evidence="2" type="ORF">MYCGRDRAFT_93870</name>
</gene>
<accession>F9XDB0</accession>
<dbReference type="PROSITE" id="PS51257">
    <property type="entry name" value="PROKAR_LIPOPROTEIN"/>
    <property type="match status" value="1"/>
</dbReference>
<dbReference type="InParanoid" id="F9XDB0"/>
<organism evidence="2 3">
    <name type="scientific">Zymoseptoria tritici (strain CBS 115943 / IPO323)</name>
    <name type="common">Speckled leaf blotch fungus</name>
    <name type="synonym">Septoria tritici</name>
    <dbReference type="NCBI Taxonomy" id="336722"/>
    <lineage>
        <taxon>Eukaryota</taxon>
        <taxon>Fungi</taxon>
        <taxon>Dikarya</taxon>
        <taxon>Ascomycota</taxon>
        <taxon>Pezizomycotina</taxon>
        <taxon>Dothideomycetes</taxon>
        <taxon>Dothideomycetidae</taxon>
        <taxon>Mycosphaerellales</taxon>
        <taxon>Mycosphaerellaceae</taxon>
        <taxon>Zymoseptoria</taxon>
    </lineage>
</organism>
<keyword evidence="1" id="KW-0472">Membrane</keyword>
<name>F9XDB0_ZYMTI</name>
<protein>
    <submittedName>
        <fullName evidence="2">Uncharacterized protein</fullName>
    </submittedName>
</protein>
<proteinExistence type="predicted"/>
<sequence length="204" mass="22831">MITPRTDTSPSTPTSTQACHHLSASSLIISRTALIVPLTLLIFTTLASLLALTALLYREHARQKAHKAATQWGRKSRVDARISIMRKRVDEEFTAKYSGCLVNVYENPEMGSDSPVELMMPERVWEVEGGDCRTREVERKGRVRSLFFDHGVGLWMQKLSSNGHKSVQVTTTEKLDRNAVQNSLRTIPDRANPSIRSLAVFPAL</sequence>
<dbReference type="AlphaFoldDB" id="F9XDB0"/>
<keyword evidence="1" id="KW-0812">Transmembrane</keyword>
<dbReference type="OrthoDB" id="3641029at2759"/>